<dbReference type="AlphaFoldDB" id="A0A0K0Y917"/>
<keyword evidence="2" id="KW-1185">Reference proteome</keyword>
<sequence length="75" mass="8710">MQHKPTIRQTRNAPNAGLQLDKCVDIQASRVECDAHNLVLAQMWALAVLRQHRVRLRRGEPVNFFLEVELFFLEA</sequence>
<accession>A0A0K0Y917</accession>
<reference evidence="1 2" key="1">
    <citation type="journal article" date="2015" name="Genome Announc.">
        <title>Closed Genome Sequence of Octadecabacter temperatus SB1, the First Mesophilic Species of the Genus Octadecabacter.</title>
        <authorList>
            <person name="Voget S."/>
            <person name="Billerbeck S."/>
            <person name="Simon M."/>
            <person name="Daniel R."/>
        </authorList>
    </citation>
    <scope>NUCLEOTIDE SEQUENCE [LARGE SCALE GENOMIC DNA]</scope>
    <source>
        <strain evidence="1 2">SB1</strain>
    </source>
</reference>
<evidence type="ECO:0000313" key="2">
    <source>
        <dbReference type="Proteomes" id="UP000067444"/>
    </source>
</evidence>
<name>A0A0K0Y917_9RHOB</name>
<dbReference type="EMBL" id="CP012160">
    <property type="protein sequence ID" value="AKS47459.1"/>
    <property type="molecule type" value="Genomic_DNA"/>
</dbReference>
<evidence type="ECO:0000313" key="1">
    <source>
        <dbReference type="EMBL" id="AKS47459.1"/>
    </source>
</evidence>
<gene>
    <name evidence="1" type="ORF">OSB_29360</name>
</gene>
<dbReference type="KEGG" id="otm:OSB_29360"/>
<protein>
    <submittedName>
        <fullName evidence="1">Uncharacterized protein</fullName>
    </submittedName>
</protein>
<dbReference type="Proteomes" id="UP000067444">
    <property type="component" value="Chromosome"/>
</dbReference>
<organism evidence="1 2">
    <name type="scientific">Octadecabacter temperatus</name>
    <dbReference type="NCBI Taxonomy" id="1458307"/>
    <lineage>
        <taxon>Bacteria</taxon>
        <taxon>Pseudomonadati</taxon>
        <taxon>Pseudomonadota</taxon>
        <taxon>Alphaproteobacteria</taxon>
        <taxon>Rhodobacterales</taxon>
        <taxon>Roseobacteraceae</taxon>
        <taxon>Octadecabacter</taxon>
    </lineage>
</organism>
<proteinExistence type="predicted"/>